<evidence type="ECO:0008006" key="4">
    <source>
        <dbReference type="Google" id="ProtNLM"/>
    </source>
</evidence>
<dbReference type="RefSeq" id="WP_284244321.1">
    <property type="nucleotide sequence ID" value="NZ_BSST01000001.1"/>
</dbReference>
<name>A0ABQ6GR55_9GAMM</name>
<evidence type="ECO:0000313" key="2">
    <source>
        <dbReference type="EMBL" id="GLX78438.1"/>
    </source>
</evidence>
<dbReference type="EMBL" id="BSST01000001">
    <property type="protein sequence ID" value="GLX78438.1"/>
    <property type="molecule type" value="Genomic_DNA"/>
</dbReference>
<comment type="caution">
    <text evidence="2">The sequence shown here is derived from an EMBL/GenBank/DDBJ whole genome shotgun (WGS) entry which is preliminary data.</text>
</comment>
<proteinExistence type="predicted"/>
<dbReference type="PROSITE" id="PS50231">
    <property type="entry name" value="RICIN_B_LECTIN"/>
    <property type="match status" value="1"/>
</dbReference>
<dbReference type="Proteomes" id="UP001157186">
    <property type="component" value="Unassembled WGS sequence"/>
</dbReference>
<evidence type="ECO:0000256" key="1">
    <source>
        <dbReference type="SAM" id="SignalP"/>
    </source>
</evidence>
<gene>
    <name evidence="2" type="ORF">tinsulaeT_17780</name>
</gene>
<protein>
    <recommendedName>
        <fullName evidence="4">Lipocalin-like domain-containing protein</fullName>
    </recommendedName>
</protein>
<sequence>MKNTFLTLCCLLLTVSSQAAINNCSDKNYRAFDFWLGQWQVTTTKDNIVRTSKISQINDGCTILEEYSTPSGYTGKSFNIYDKNSGKWHQTWTDNSGLLLILTGNRVANQMILSGSLEQNGETVMQRIIWTANKDGSVRQHWQTKKPNEDNWQDAFDGLYRKK</sequence>
<feature type="signal peptide" evidence="1">
    <location>
        <begin position="1"/>
        <end position="19"/>
    </location>
</feature>
<keyword evidence="3" id="KW-1185">Reference proteome</keyword>
<feature type="chain" id="PRO_5045237976" description="Lipocalin-like domain-containing protein" evidence="1">
    <location>
        <begin position="20"/>
        <end position="163"/>
    </location>
</feature>
<accession>A0ABQ6GR55</accession>
<reference evidence="2 3" key="1">
    <citation type="submission" date="2023-03" db="EMBL/GenBank/DDBJ databases">
        <title>Draft genome sequence of Thalassotalea insulae KCTC 62186T.</title>
        <authorList>
            <person name="Sawabe T."/>
        </authorList>
    </citation>
    <scope>NUCLEOTIDE SEQUENCE [LARGE SCALE GENOMIC DNA]</scope>
    <source>
        <strain evidence="2 3">KCTC 62186</strain>
    </source>
</reference>
<keyword evidence="1" id="KW-0732">Signal</keyword>
<evidence type="ECO:0000313" key="3">
    <source>
        <dbReference type="Proteomes" id="UP001157186"/>
    </source>
</evidence>
<organism evidence="2 3">
    <name type="scientific">Thalassotalea insulae</name>
    <dbReference type="NCBI Taxonomy" id="2056778"/>
    <lineage>
        <taxon>Bacteria</taxon>
        <taxon>Pseudomonadati</taxon>
        <taxon>Pseudomonadota</taxon>
        <taxon>Gammaproteobacteria</taxon>
        <taxon>Alteromonadales</taxon>
        <taxon>Colwelliaceae</taxon>
        <taxon>Thalassotalea</taxon>
    </lineage>
</organism>